<dbReference type="PANTHER" id="PTHR10492">
    <property type="match status" value="1"/>
</dbReference>
<proteinExistence type="inferred from homology"/>
<dbReference type="Pfam" id="PF21530">
    <property type="entry name" value="Pif1_2B_dom"/>
    <property type="match status" value="1"/>
</dbReference>
<comment type="catalytic activity">
    <reaction evidence="1">
        <text>ATP + H2O = ADP + phosphate + H(+)</text>
        <dbReference type="Rhea" id="RHEA:13065"/>
        <dbReference type="ChEBI" id="CHEBI:15377"/>
        <dbReference type="ChEBI" id="CHEBI:15378"/>
        <dbReference type="ChEBI" id="CHEBI:30616"/>
        <dbReference type="ChEBI" id="CHEBI:43474"/>
        <dbReference type="ChEBI" id="CHEBI:456216"/>
        <dbReference type="EC" id="5.6.2.3"/>
    </reaction>
</comment>
<reference evidence="4" key="1">
    <citation type="submission" date="2020-05" db="EMBL/GenBank/DDBJ databases">
        <title>WGS assembly of Panicum virgatum.</title>
        <authorList>
            <person name="Lovell J.T."/>
            <person name="Jenkins J."/>
            <person name="Shu S."/>
            <person name="Juenger T.E."/>
            <person name="Schmutz J."/>
        </authorList>
    </citation>
    <scope>NUCLEOTIDE SEQUENCE</scope>
    <source>
        <strain evidence="4">AP13</strain>
    </source>
</reference>
<evidence type="ECO:0000313" key="4">
    <source>
        <dbReference type="EMBL" id="KAG2619166.1"/>
    </source>
</evidence>
<evidence type="ECO:0000259" key="3">
    <source>
        <dbReference type="Pfam" id="PF21530"/>
    </source>
</evidence>
<dbReference type="InterPro" id="IPR049163">
    <property type="entry name" value="Pif1-like_2B_dom"/>
</dbReference>
<keyword evidence="1" id="KW-0234">DNA repair</keyword>
<gene>
    <name evidence="4" type="ORF">PVAP13_3NG140835</name>
</gene>
<evidence type="ECO:0000256" key="1">
    <source>
        <dbReference type="RuleBase" id="RU363044"/>
    </source>
</evidence>
<dbReference type="CDD" id="cd18809">
    <property type="entry name" value="SF1_C_RecD"/>
    <property type="match status" value="1"/>
</dbReference>
<feature type="domain" description="DNA helicase Pif1-like 2B" evidence="3">
    <location>
        <begin position="216"/>
        <end position="262"/>
    </location>
</feature>
<keyword evidence="1" id="KW-0227">DNA damage</keyword>
<comment type="similarity">
    <text evidence="1">Belongs to the helicase family.</text>
</comment>
<keyword evidence="1" id="KW-0067">ATP-binding</keyword>
<keyword evidence="5" id="KW-1185">Reference proteome</keyword>
<sequence>MTNRQCFESLDRSVRDILSEKQENLQNIPFGGKVVVLGGDPKQILPVIENGTKAQIISASIFRSYLWRHTKKIYLHENMRLKKIAINTYEYKELNDFNNWILSIGNGNAQNNSVSNEDDDPDYHIVEIPDDLLVKSTDNKIKALVDTTFPDFKSNYTNIEYLKSRAILATTNEIVDEINDYMLNLVPSIEKEYYSADSISKCTDTCNDANILYPIEYLNTLSANNFPAHILKLKIGAPIMLLRNLNQSLGLCNGTRLIVTNLGNNVIEAIIITGTHIGDKVYIPRINLTTQGSRWPFVLCRRQFPIKVCYSMTINKSQGQTLSNVGVYLRKPVFTHGQLYVAVSRVKDKQGLKILIENEDGTCGNKTTNIVYKEILDIV</sequence>
<dbReference type="GO" id="GO:0006281">
    <property type="term" value="P:DNA repair"/>
    <property type="evidence" value="ECO:0007669"/>
    <property type="project" value="UniProtKB-KW"/>
</dbReference>
<dbReference type="SUPFAM" id="SSF52540">
    <property type="entry name" value="P-loop containing nucleoside triphosphate hydrolases"/>
    <property type="match status" value="1"/>
</dbReference>
<dbReference type="InterPro" id="IPR010285">
    <property type="entry name" value="DNA_helicase_pif1-like_DEAD"/>
</dbReference>
<accession>A0A8T0UDP1</accession>
<dbReference type="GO" id="GO:0006310">
    <property type="term" value="P:DNA recombination"/>
    <property type="evidence" value="ECO:0007669"/>
    <property type="project" value="UniProtKB-KW"/>
</dbReference>
<dbReference type="PANTHER" id="PTHR10492:SF90">
    <property type="entry name" value="ATP-DEPENDENT DNA HELICASE"/>
    <property type="match status" value="1"/>
</dbReference>
<organism evidence="4 5">
    <name type="scientific">Panicum virgatum</name>
    <name type="common">Blackwell switchgrass</name>
    <dbReference type="NCBI Taxonomy" id="38727"/>
    <lineage>
        <taxon>Eukaryota</taxon>
        <taxon>Viridiplantae</taxon>
        <taxon>Streptophyta</taxon>
        <taxon>Embryophyta</taxon>
        <taxon>Tracheophyta</taxon>
        <taxon>Spermatophyta</taxon>
        <taxon>Magnoliopsida</taxon>
        <taxon>Liliopsida</taxon>
        <taxon>Poales</taxon>
        <taxon>Poaceae</taxon>
        <taxon>PACMAD clade</taxon>
        <taxon>Panicoideae</taxon>
        <taxon>Panicodae</taxon>
        <taxon>Paniceae</taxon>
        <taxon>Panicinae</taxon>
        <taxon>Panicum</taxon>
        <taxon>Panicum sect. Hiantes</taxon>
    </lineage>
</organism>
<dbReference type="EC" id="5.6.2.3" evidence="1"/>
<protein>
    <recommendedName>
        <fullName evidence="1">ATP-dependent DNA helicase</fullName>
        <ecNumber evidence="1">5.6.2.3</ecNumber>
    </recommendedName>
</protein>
<comment type="cofactor">
    <cofactor evidence="1">
        <name>Mg(2+)</name>
        <dbReference type="ChEBI" id="CHEBI:18420"/>
    </cofactor>
</comment>
<dbReference type="GO" id="GO:0005524">
    <property type="term" value="F:ATP binding"/>
    <property type="evidence" value="ECO:0007669"/>
    <property type="project" value="UniProtKB-KW"/>
</dbReference>
<feature type="domain" description="DNA helicase Pif1-like DEAD-box helicase" evidence="2">
    <location>
        <begin position="1"/>
        <end position="112"/>
    </location>
</feature>
<dbReference type="Proteomes" id="UP000823388">
    <property type="component" value="Chromosome 3N"/>
</dbReference>
<name>A0A8T0UDP1_PANVG</name>
<dbReference type="Gene3D" id="3.40.50.300">
    <property type="entry name" value="P-loop containing nucleotide triphosphate hydrolases"/>
    <property type="match status" value="1"/>
</dbReference>
<evidence type="ECO:0000313" key="5">
    <source>
        <dbReference type="Proteomes" id="UP000823388"/>
    </source>
</evidence>
<dbReference type="EMBL" id="CM029042">
    <property type="protein sequence ID" value="KAG2619166.1"/>
    <property type="molecule type" value="Genomic_DNA"/>
</dbReference>
<keyword evidence="1" id="KW-0547">Nucleotide-binding</keyword>
<dbReference type="GO" id="GO:0043139">
    <property type="term" value="F:5'-3' DNA helicase activity"/>
    <property type="evidence" value="ECO:0007669"/>
    <property type="project" value="UniProtKB-EC"/>
</dbReference>
<keyword evidence="1" id="KW-0378">Hydrolase</keyword>
<evidence type="ECO:0000259" key="2">
    <source>
        <dbReference type="Pfam" id="PF05970"/>
    </source>
</evidence>
<dbReference type="GO" id="GO:0000723">
    <property type="term" value="P:telomere maintenance"/>
    <property type="evidence" value="ECO:0007669"/>
    <property type="project" value="InterPro"/>
</dbReference>
<dbReference type="Pfam" id="PF05970">
    <property type="entry name" value="PIF1"/>
    <property type="match status" value="1"/>
</dbReference>
<dbReference type="AlphaFoldDB" id="A0A8T0UDP1"/>
<dbReference type="InterPro" id="IPR027417">
    <property type="entry name" value="P-loop_NTPase"/>
</dbReference>
<dbReference type="GO" id="GO:0016787">
    <property type="term" value="F:hydrolase activity"/>
    <property type="evidence" value="ECO:0007669"/>
    <property type="project" value="UniProtKB-KW"/>
</dbReference>
<comment type="caution">
    <text evidence="4">The sequence shown here is derived from an EMBL/GenBank/DDBJ whole genome shotgun (WGS) entry which is preliminary data.</text>
</comment>
<keyword evidence="1" id="KW-0233">DNA recombination</keyword>
<keyword evidence="1" id="KW-0347">Helicase</keyword>